<dbReference type="AlphaFoldDB" id="A0A1G1WEP1"/>
<proteinExistence type="predicted"/>
<organism evidence="2 3">
    <name type="scientific">Candidatus Woykebacteria bacterium RBG_16_43_9</name>
    <dbReference type="NCBI Taxonomy" id="1802596"/>
    <lineage>
        <taxon>Bacteria</taxon>
        <taxon>Candidatus Woykeibacteriota</taxon>
    </lineage>
</organism>
<keyword evidence="1" id="KW-0812">Transmembrane</keyword>
<evidence type="ECO:0000313" key="3">
    <source>
        <dbReference type="Proteomes" id="UP000176389"/>
    </source>
</evidence>
<dbReference type="SUPFAM" id="SSF82171">
    <property type="entry name" value="DPP6 N-terminal domain-like"/>
    <property type="match status" value="1"/>
</dbReference>
<name>A0A1G1WEP1_9BACT</name>
<evidence type="ECO:0000313" key="2">
    <source>
        <dbReference type="EMBL" id="OGY26166.1"/>
    </source>
</evidence>
<feature type="transmembrane region" description="Helical" evidence="1">
    <location>
        <begin position="34"/>
        <end position="56"/>
    </location>
</feature>
<keyword evidence="1" id="KW-1133">Transmembrane helix</keyword>
<reference evidence="2 3" key="1">
    <citation type="journal article" date="2016" name="Nat. Commun.">
        <title>Thousands of microbial genomes shed light on interconnected biogeochemical processes in an aquifer system.</title>
        <authorList>
            <person name="Anantharaman K."/>
            <person name="Brown C.T."/>
            <person name="Hug L.A."/>
            <person name="Sharon I."/>
            <person name="Castelle C.J."/>
            <person name="Probst A.J."/>
            <person name="Thomas B.C."/>
            <person name="Singh A."/>
            <person name="Wilkins M.J."/>
            <person name="Karaoz U."/>
            <person name="Brodie E.L."/>
            <person name="Williams K.H."/>
            <person name="Hubbard S.S."/>
            <person name="Banfield J.F."/>
        </authorList>
    </citation>
    <scope>NUCLEOTIDE SEQUENCE [LARGE SCALE GENOMIC DNA]</scope>
</reference>
<keyword evidence="1" id="KW-0472">Membrane</keyword>
<evidence type="ECO:0000256" key="1">
    <source>
        <dbReference type="SAM" id="Phobius"/>
    </source>
</evidence>
<sequence length="453" mass="51744">MEQQSAKVKIEVESSQRETVADQAVGSSRPKKKYLVIGLIILLFVSLVSLATYWFFVQNNPADTTSESKSQAKQSTKPKESALLRLSSVPIDEPSYLVYTTTEFTEVPEEYGYTAKIRLMRVKEDGSESKELFNYMFVLRTDQQYPLDYLFQTLGKDYVIGEERNSKGSYKVFDKFGKDEQKALSFFRKYHQLGIPWKDNFYVSADNSLLAIHKNITFEEGKNNSTTEIAVVNLKTSKEKVYKLPGNFNHLSPDMYFSSDNKRLYLCVCHDSSPDGPQLGPSKANFEINLENGEIKSLDYITNLNLGELVYLYPNVAYAAQFLSEPTQGHPYLYYSSDKLFKIHLDTQKTESIKLKDKSLSTFSVSPKGTFLLRGSGLYNLKDKEEWILQGEVDYWSDNEKLSFVSTEGDKKNLYIYDPAKKSQVLVESFTNDSENLKKVGTKIFGEVVGWIH</sequence>
<protein>
    <submittedName>
        <fullName evidence="2">Uncharacterized protein</fullName>
    </submittedName>
</protein>
<comment type="caution">
    <text evidence="2">The sequence shown here is derived from an EMBL/GenBank/DDBJ whole genome shotgun (WGS) entry which is preliminary data.</text>
</comment>
<dbReference type="EMBL" id="MHCS01000031">
    <property type="protein sequence ID" value="OGY26166.1"/>
    <property type="molecule type" value="Genomic_DNA"/>
</dbReference>
<gene>
    <name evidence="2" type="ORF">A2Z11_03165</name>
</gene>
<accession>A0A1G1WEP1</accession>
<dbReference type="Proteomes" id="UP000176389">
    <property type="component" value="Unassembled WGS sequence"/>
</dbReference>